<feature type="domain" description="Transglutaminase-like" evidence="1">
    <location>
        <begin position="191"/>
        <end position="256"/>
    </location>
</feature>
<evidence type="ECO:0000313" key="2">
    <source>
        <dbReference type="EMBL" id="OGY79006.1"/>
    </source>
</evidence>
<dbReference type="InterPro" id="IPR002931">
    <property type="entry name" value="Transglutaminase-like"/>
</dbReference>
<dbReference type="STRING" id="1798540.A3B74_03925"/>
<accession>A0A1G2AR74</accession>
<sequence>MHKYFAFTKNAYVSAGEYLRLFWYTRPQWYESVYQVVLRNPYAQVASFTLIVPLPVQYAMQHVFDITLLPRNARVGVDMTYGNHYAYWRASLPPKEFSTFQLSFKIKKLPHFFLWWHHRYEIQDYEGMAASHPSFDSNSFMQPKHPRIQHIIRTLPKYASVSKQLFTLERYLVEYFTYGTSIKGLYTLDEAFASKTIDCGGFNVIFISLCLALGIPARLVVGFWAGYPASSFDESMHAWVEVLLPNGQIVSVDPSVTYLRKHYRSWKLGRLGYIGSDRIAFSFGCDIALRIDNEIVRVPLLQHPFLVQKKKSLRLTVQTQWHAKRIQQKYV</sequence>
<evidence type="ECO:0000259" key="1">
    <source>
        <dbReference type="SMART" id="SM00460"/>
    </source>
</evidence>
<comment type="caution">
    <text evidence="2">The sequence shown here is derived from an EMBL/GenBank/DDBJ whole genome shotgun (WGS) entry which is preliminary data.</text>
</comment>
<protein>
    <recommendedName>
        <fullName evidence="1">Transglutaminase-like domain-containing protein</fullName>
    </recommendedName>
</protein>
<dbReference type="SMART" id="SM00460">
    <property type="entry name" value="TGc"/>
    <property type="match status" value="1"/>
</dbReference>
<gene>
    <name evidence="2" type="ORF">A3B74_03925</name>
</gene>
<dbReference type="Gene3D" id="3.10.620.30">
    <property type="match status" value="1"/>
</dbReference>
<organism evidence="2 3">
    <name type="scientific">Candidatus Kerfeldbacteria bacterium RIFCSPHIGHO2_02_FULL_42_14</name>
    <dbReference type="NCBI Taxonomy" id="1798540"/>
    <lineage>
        <taxon>Bacteria</taxon>
        <taxon>Candidatus Kerfeldiibacteriota</taxon>
    </lineage>
</organism>
<dbReference type="EMBL" id="MHKB01000011">
    <property type="protein sequence ID" value="OGY79006.1"/>
    <property type="molecule type" value="Genomic_DNA"/>
</dbReference>
<dbReference type="PANTHER" id="PTHR33490">
    <property type="entry name" value="BLR5614 PROTEIN-RELATED"/>
    <property type="match status" value="1"/>
</dbReference>
<dbReference type="PANTHER" id="PTHR33490:SF1">
    <property type="entry name" value="SLL1233 PROTEIN"/>
    <property type="match status" value="1"/>
</dbReference>
<dbReference type="AlphaFoldDB" id="A0A1G2AR74"/>
<name>A0A1G2AR74_9BACT</name>
<evidence type="ECO:0000313" key="3">
    <source>
        <dbReference type="Proteomes" id="UP000177165"/>
    </source>
</evidence>
<dbReference type="InterPro" id="IPR038765">
    <property type="entry name" value="Papain-like_cys_pep_sf"/>
</dbReference>
<dbReference type="SUPFAM" id="SSF54001">
    <property type="entry name" value="Cysteine proteinases"/>
    <property type="match status" value="1"/>
</dbReference>
<dbReference type="Proteomes" id="UP000177165">
    <property type="component" value="Unassembled WGS sequence"/>
</dbReference>
<reference evidence="2 3" key="1">
    <citation type="journal article" date="2016" name="Nat. Commun.">
        <title>Thousands of microbial genomes shed light on interconnected biogeochemical processes in an aquifer system.</title>
        <authorList>
            <person name="Anantharaman K."/>
            <person name="Brown C.T."/>
            <person name="Hug L.A."/>
            <person name="Sharon I."/>
            <person name="Castelle C.J."/>
            <person name="Probst A.J."/>
            <person name="Thomas B.C."/>
            <person name="Singh A."/>
            <person name="Wilkins M.J."/>
            <person name="Karaoz U."/>
            <person name="Brodie E.L."/>
            <person name="Williams K.H."/>
            <person name="Hubbard S.S."/>
            <person name="Banfield J.F."/>
        </authorList>
    </citation>
    <scope>NUCLEOTIDE SEQUENCE [LARGE SCALE GENOMIC DNA]</scope>
</reference>
<dbReference type="Pfam" id="PF01841">
    <property type="entry name" value="Transglut_core"/>
    <property type="match status" value="1"/>
</dbReference>
<proteinExistence type="predicted"/>